<evidence type="ECO:0000313" key="3">
    <source>
        <dbReference type="Proteomes" id="UP001500582"/>
    </source>
</evidence>
<dbReference type="InterPro" id="IPR032713">
    <property type="entry name" value="EmrE"/>
</dbReference>
<comment type="caution">
    <text evidence="2">The sequence shown here is derived from an EMBL/GenBank/DDBJ whole genome shotgun (WGS) entry which is preliminary data.</text>
</comment>
<keyword evidence="1" id="KW-0812">Transmembrane</keyword>
<organism evidence="2 3">
    <name type="scientific">Mucilaginibacter gynuensis</name>
    <dbReference type="NCBI Taxonomy" id="1302236"/>
    <lineage>
        <taxon>Bacteria</taxon>
        <taxon>Pseudomonadati</taxon>
        <taxon>Bacteroidota</taxon>
        <taxon>Sphingobacteriia</taxon>
        <taxon>Sphingobacteriales</taxon>
        <taxon>Sphingobacteriaceae</taxon>
        <taxon>Mucilaginibacter</taxon>
    </lineage>
</organism>
<feature type="transmembrane region" description="Helical" evidence="1">
    <location>
        <begin position="49"/>
        <end position="68"/>
    </location>
</feature>
<feature type="transmembrane region" description="Helical" evidence="1">
    <location>
        <begin position="80"/>
        <end position="100"/>
    </location>
</feature>
<evidence type="ECO:0008006" key="4">
    <source>
        <dbReference type="Google" id="ProtNLM"/>
    </source>
</evidence>
<gene>
    <name evidence="2" type="ORF">GCM10023149_25180</name>
</gene>
<accession>A0ABP8GGI4</accession>
<dbReference type="EMBL" id="BAABFT010000005">
    <property type="protein sequence ID" value="GAA4323918.1"/>
    <property type="molecule type" value="Genomic_DNA"/>
</dbReference>
<keyword evidence="1" id="KW-1133">Transmembrane helix</keyword>
<feature type="transmembrane region" description="Helical" evidence="1">
    <location>
        <begin position="112"/>
        <end position="135"/>
    </location>
</feature>
<evidence type="ECO:0000313" key="2">
    <source>
        <dbReference type="EMBL" id="GAA4323918.1"/>
    </source>
</evidence>
<proteinExistence type="predicted"/>
<dbReference type="Proteomes" id="UP001500582">
    <property type="component" value="Unassembled WGS sequence"/>
</dbReference>
<dbReference type="Pfam" id="PF13536">
    <property type="entry name" value="EmrE"/>
    <property type="match status" value="1"/>
</dbReference>
<name>A0ABP8GGI4_9SPHI</name>
<sequence>MQVRHAQIIPAENILKGVTPVIIAAFAYPLGNRKMMQLTNGRLNVYQRVLGMILCSMPFWFILNIYEIVVARSTPSVDQYLQTLVVAVFSGVLATILFFSATDKARADEKQLAAVEATQSTEVLFALIGEVVILGSALPDAYGVAGIALVMLGMTLHSLKS</sequence>
<reference evidence="3" key="1">
    <citation type="journal article" date="2019" name="Int. J. Syst. Evol. Microbiol.">
        <title>The Global Catalogue of Microorganisms (GCM) 10K type strain sequencing project: providing services to taxonomists for standard genome sequencing and annotation.</title>
        <authorList>
            <consortium name="The Broad Institute Genomics Platform"/>
            <consortium name="The Broad Institute Genome Sequencing Center for Infectious Disease"/>
            <person name="Wu L."/>
            <person name="Ma J."/>
        </authorList>
    </citation>
    <scope>NUCLEOTIDE SEQUENCE [LARGE SCALE GENOMIC DNA]</scope>
    <source>
        <strain evidence="3">JCM 17705</strain>
    </source>
</reference>
<protein>
    <recommendedName>
        <fullName evidence="4">Multidrug resistance efflux transporter</fullName>
    </recommendedName>
</protein>
<evidence type="ECO:0000256" key="1">
    <source>
        <dbReference type="SAM" id="Phobius"/>
    </source>
</evidence>
<keyword evidence="3" id="KW-1185">Reference proteome</keyword>
<keyword evidence="1" id="KW-0472">Membrane</keyword>